<feature type="compositionally biased region" description="Basic and acidic residues" evidence="2">
    <location>
        <begin position="1"/>
        <end position="11"/>
    </location>
</feature>
<keyword evidence="3" id="KW-1133">Transmembrane helix</keyword>
<dbReference type="EMBL" id="VDFQ02000004">
    <property type="protein sequence ID" value="KAA1422443.1"/>
    <property type="molecule type" value="Genomic_DNA"/>
</dbReference>
<evidence type="ECO:0000313" key="6">
    <source>
        <dbReference type="Proteomes" id="UP000307768"/>
    </source>
</evidence>
<dbReference type="RefSeq" id="WP_149770394.1">
    <property type="nucleotide sequence ID" value="NZ_VDFQ02000004.1"/>
</dbReference>
<dbReference type="PANTHER" id="PTHR33392">
    <property type="entry name" value="POLYISOPRENYL-TEICHOIC ACID--PEPTIDOGLYCAN TEICHOIC ACID TRANSFERASE TAGU"/>
    <property type="match status" value="1"/>
</dbReference>
<dbReference type="Proteomes" id="UP000307768">
    <property type="component" value="Unassembled WGS sequence"/>
</dbReference>
<keyword evidence="3" id="KW-0812">Transmembrane</keyword>
<protein>
    <submittedName>
        <fullName evidence="5">LytR family transcriptional regulator</fullName>
    </submittedName>
</protein>
<accession>A0A5Q6RWT5</accession>
<feature type="transmembrane region" description="Helical" evidence="3">
    <location>
        <begin position="113"/>
        <end position="134"/>
    </location>
</feature>
<feature type="compositionally biased region" description="Basic and acidic residues" evidence="2">
    <location>
        <begin position="71"/>
        <end position="86"/>
    </location>
</feature>
<feature type="domain" description="Cell envelope-related transcriptional attenuator" evidence="4">
    <location>
        <begin position="184"/>
        <end position="326"/>
    </location>
</feature>
<reference evidence="5 6" key="1">
    <citation type="submission" date="2019-09" db="EMBL/GenBank/DDBJ databases">
        <title>Mumia zhuanghuii sp. nov. isolated from the intestinal contents of plateau pika (Ochotona curzoniae) in the Qinghai-Tibet plateau of China.</title>
        <authorList>
            <person name="Tian Z."/>
        </authorList>
    </citation>
    <scope>NUCLEOTIDE SEQUENCE [LARGE SCALE GENOMIC DNA]</scope>
    <source>
        <strain evidence="6">350</strain>
    </source>
</reference>
<organism evidence="5 6">
    <name type="scientific">Mumia zhuanghuii</name>
    <dbReference type="NCBI Taxonomy" id="2585211"/>
    <lineage>
        <taxon>Bacteria</taxon>
        <taxon>Bacillati</taxon>
        <taxon>Actinomycetota</taxon>
        <taxon>Actinomycetes</taxon>
        <taxon>Propionibacteriales</taxon>
        <taxon>Nocardioidaceae</taxon>
        <taxon>Mumia</taxon>
    </lineage>
</organism>
<comment type="similarity">
    <text evidence="1">Belongs to the LytR/CpsA/Psr (LCP) family.</text>
</comment>
<dbReference type="Pfam" id="PF03816">
    <property type="entry name" value="LytR_cpsA_psr"/>
    <property type="match status" value="1"/>
</dbReference>
<feature type="region of interest" description="Disordered" evidence="2">
    <location>
        <begin position="141"/>
        <end position="180"/>
    </location>
</feature>
<dbReference type="OrthoDB" id="9782542at2"/>
<evidence type="ECO:0000256" key="2">
    <source>
        <dbReference type="SAM" id="MobiDB-lite"/>
    </source>
</evidence>
<feature type="compositionally biased region" description="Low complexity" evidence="2">
    <location>
        <begin position="48"/>
        <end position="59"/>
    </location>
</feature>
<gene>
    <name evidence="5" type="ORF">FE697_014965</name>
</gene>
<evidence type="ECO:0000259" key="4">
    <source>
        <dbReference type="Pfam" id="PF03816"/>
    </source>
</evidence>
<sequence length="420" mass="45331">MPEPDPRRGEGGDYQWLYGPDDDATRVVRPPASQPYPGAAPAGDPWAQPSGQGQYQSGQQPPPPLPPMQFPDERRPDERRPLERRPGGPGGGAGSRSGGGGGWWRRWLRPRRLLPLLLAAWLVFLIAVPIWAWGKIEKVDASPDGERPAEQPGTTYLLVGSDSREGLTKEQRKELATGDAEGRRTDTIMMMHIGSGPTTLVSIPRDSIVPIPGHGRTKINAAYAYGGPKLLVETLENTTGVRIDDYVEIGFGGFVNMVDAVGGVEICPKSKIKDKDAGINLKKGCQEVDGATALGYARSRHTYATQDLQRVQSQREVLGAIAGEVKSPSTFLNPFRYAGVINGATASLRVGDNVGPISMGRFAWNLSAAMGGSGHNCTVPIADASVRWDKERALELFGYIKADETDKITKAVCTKDGLQR</sequence>
<evidence type="ECO:0000256" key="1">
    <source>
        <dbReference type="ARBA" id="ARBA00006068"/>
    </source>
</evidence>
<evidence type="ECO:0000313" key="5">
    <source>
        <dbReference type="EMBL" id="KAA1422443.1"/>
    </source>
</evidence>
<dbReference type="InterPro" id="IPR050922">
    <property type="entry name" value="LytR/CpsA/Psr_CW_biosynth"/>
</dbReference>
<feature type="region of interest" description="Disordered" evidence="2">
    <location>
        <begin position="1"/>
        <end position="101"/>
    </location>
</feature>
<dbReference type="AlphaFoldDB" id="A0A5Q6RWT5"/>
<proteinExistence type="inferred from homology"/>
<evidence type="ECO:0000256" key="3">
    <source>
        <dbReference type="SAM" id="Phobius"/>
    </source>
</evidence>
<comment type="caution">
    <text evidence="5">The sequence shown here is derived from an EMBL/GenBank/DDBJ whole genome shotgun (WGS) entry which is preliminary data.</text>
</comment>
<feature type="compositionally biased region" description="Basic and acidic residues" evidence="2">
    <location>
        <begin position="162"/>
        <end position="180"/>
    </location>
</feature>
<feature type="compositionally biased region" description="Gly residues" evidence="2">
    <location>
        <begin position="87"/>
        <end position="101"/>
    </location>
</feature>
<feature type="compositionally biased region" description="Pro residues" evidence="2">
    <location>
        <begin position="60"/>
        <end position="69"/>
    </location>
</feature>
<dbReference type="NCBIfam" id="TIGR00350">
    <property type="entry name" value="lytR_cpsA_psr"/>
    <property type="match status" value="1"/>
</dbReference>
<dbReference type="Gene3D" id="3.40.630.190">
    <property type="entry name" value="LCP protein"/>
    <property type="match status" value="1"/>
</dbReference>
<keyword evidence="3" id="KW-0472">Membrane</keyword>
<dbReference type="PANTHER" id="PTHR33392:SF6">
    <property type="entry name" value="POLYISOPRENYL-TEICHOIC ACID--PEPTIDOGLYCAN TEICHOIC ACID TRANSFERASE TAGU"/>
    <property type="match status" value="1"/>
</dbReference>
<name>A0A5Q6RWT5_9ACTN</name>
<dbReference type="InterPro" id="IPR004474">
    <property type="entry name" value="LytR_CpsA_psr"/>
</dbReference>